<dbReference type="NCBIfam" id="TIGR00121">
    <property type="entry name" value="birA_ligase"/>
    <property type="match status" value="1"/>
</dbReference>
<accession>A0ABS5QRS2</accession>
<evidence type="ECO:0000256" key="3">
    <source>
        <dbReference type="ARBA" id="ARBA00022840"/>
    </source>
</evidence>
<dbReference type="InterPro" id="IPR045864">
    <property type="entry name" value="aa-tRNA-synth_II/BPL/LPL"/>
</dbReference>
<feature type="domain" description="Helix-turn-helix type 11" evidence="8">
    <location>
        <begin position="16"/>
        <end position="62"/>
    </location>
</feature>
<dbReference type="InterPro" id="IPR004408">
    <property type="entry name" value="Biotin_CoA_COase_ligase"/>
</dbReference>
<dbReference type="SUPFAM" id="SSF46785">
    <property type="entry name" value="Winged helix' DNA-binding domain"/>
    <property type="match status" value="1"/>
</dbReference>
<keyword evidence="4" id="KW-0092">Biotin</keyword>
<evidence type="ECO:0000259" key="6">
    <source>
        <dbReference type="Pfam" id="PF02237"/>
    </source>
</evidence>
<evidence type="ECO:0000256" key="2">
    <source>
        <dbReference type="ARBA" id="ARBA00022741"/>
    </source>
</evidence>
<dbReference type="Gene3D" id="1.10.10.10">
    <property type="entry name" value="Winged helix-like DNA-binding domain superfamily/Winged helix DNA-binding domain"/>
    <property type="match status" value="1"/>
</dbReference>
<sequence length="338" mass="37630">MVLEKLKTKDRVLDDLLKKPGTYFSGDQLATDLAISRESVWKAVKALQKDGHRIVSKKKSGYAYLYSDHVNEHVLTAYLEQLSSGKQDFEKIMVFDNIGSTQTYAKDYVAKHPSQKPAVFTARTMDAGYGRRGRAFFAAKDRGIYLSMTMPVARKELVASLLTTSAAVVLAQVIEEFFPGTAVSLKWVNDLIVNQHKVGGILTEAVYDMENQQFSGLVPAFFVNLLPADYPEEISNKAGSVLQEEQPVDLNLIAATVVLRWIQMANDYLDGRYMDAYRERSFLIGQVVTVQVGQEQLTGEVVGISNQGALELKLESGETRVLYAGEVTKVKLMENLNL</sequence>
<dbReference type="Pfam" id="PF02237">
    <property type="entry name" value="BPL_C"/>
    <property type="match status" value="1"/>
</dbReference>
<feature type="domain" description="Biotin protein ligase C-terminal" evidence="6">
    <location>
        <begin position="284"/>
        <end position="327"/>
    </location>
</feature>
<dbReference type="EC" id="6.3.4.15" evidence="5"/>
<dbReference type="InterPro" id="IPR013196">
    <property type="entry name" value="HTH_11"/>
</dbReference>
<evidence type="ECO:0000313" key="9">
    <source>
        <dbReference type="EMBL" id="MBS9335904.1"/>
    </source>
</evidence>
<keyword evidence="3" id="KW-0067">ATP-binding</keyword>
<dbReference type="PANTHER" id="PTHR12835">
    <property type="entry name" value="BIOTIN PROTEIN LIGASE"/>
    <property type="match status" value="1"/>
</dbReference>
<keyword evidence="1 9" id="KW-0436">Ligase</keyword>
<evidence type="ECO:0000259" key="8">
    <source>
        <dbReference type="Pfam" id="PF08279"/>
    </source>
</evidence>
<evidence type="ECO:0000256" key="5">
    <source>
        <dbReference type="ARBA" id="ARBA00024227"/>
    </source>
</evidence>
<dbReference type="GO" id="GO:0004077">
    <property type="term" value="F:biotin--[biotin carboxyl-carrier protein] ligase activity"/>
    <property type="evidence" value="ECO:0007669"/>
    <property type="project" value="UniProtKB-EC"/>
</dbReference>
<dbReference type="Pfam" id="PF08279">
    <property type="entry name" value="HTH_11"/>
    <property type="match status" value="1"/>
</dbReference>
<dbReference type="CDD" id="cd16442">
    <property type="entry name" value="BPL"/>
    <property type="match status" value="1"/>
</dbReference>
<dbReference type="InterPro" id="IPR004143">
    <property type="entry name" value="BPL_LPL_catalytic"/>
</dbReference>
<dbReference type="SUPFAM" id="SSF55681">
    <property type="entry name" value="Class II aaRS and biotin synthetases"/>
    <property type="match status" value="1"/>
</dbReference>
<dbReference type="Gene3D" id="2.30.30.100">
    <property type="match status" value="1"/>
</dbReference>
<organism evidence="9 10">
    <name type="scientific">Fructobacillus papyrifericola</name>
    <dbReference type="NCBI Taxonomy" id="2713172"/>
    <lineage>
        <taxon>Bacteria</taxon>
        <taxon>Bacillati</taxon>
        <taxon>Bacillota</taxon>
        <taxon>Bacilli</taxon>
        <taxon>Lactobacillales</taxon>
        <taxon>Lactobacillaceae</taxon>
        <taxon>Fructobacillus</taxon>
    </lineage>
</organism>
<dbReference type="InterPro" id="IPR036390">
    <property type="entry name" value="WH_DNA-bd_sf"/>
</dbReference>
<dbReference type="RefSeq" id="WP_213792468.1">
    <property type="nucleotide sequence ID" value="NZ_JAAMFJ010000001.1"/>
</dbReference>
<reference evidence="9 10" key="1">
    <citation type="submission" date="2020-02" db="EMBL/GenBank/DDBJ databases">
        <title>Fructobacillus sp. isolated from paper mulberry of Taiwan.</title>
        <authorList>
            <person name="Lin S.-T."/>
        </authorList>
    </citation>
    <scope>NUCLEOTIDE SEQUENCE [LARGE SCALE GENOMIC DNA]</scope>
    <source>
        <strain evidence="9 10">M1-21</strain>
    </source>
</reference>
<proteinExistence type="predicted"/>
<comment type="caution">
    <text evidence="9">The sequence shown here is derived from an EMBL/GenBank/DDBJ whole genome shotgun (WGS) entry which is preliminary data.</text>
</comment>
<dbReference type="EMBL" id="JAAMFJ010000001">
    <property type="protein sequence ID" value="MBS9335904.1"/>
    <property type="molecule type" value="Genomic_DNA"/>
</dbReference>
<dbReference type="Pfam" id="PF03099">
    <property type="entry name" value="BPL_LplA_LipB"/>
    <property type="match status" value="1"/>
</dbReference>
<name>A0ABS5QRS2_9LACO</name>
<evidence type="ECO:0000259" key="7">
    <source>
        <dbReference type="Pfam" id="PF03099"/>
    </source>
</evidence>
<evidence type="ECO:0000313" key="10">
    <source>
        <dbReference type="Proteomes" id="UP000735205"/>
    </source>
</evidence>
<dbReference type="SUPFAM" id="SSF50037">
    <property type="entry name" value="C-terminal domain of transcriptional repressors"/>
    <property type="match status" value="1"/>
</dbReference>
<keyword evidence="10" id="KW-1185">Reference proteome</keyword>
<dbReference type="Gene3D" id="3.30.930.10">
    <property type="entry name" value="Bira Bifunctional Protein, Domain 2"/>
    <property type="match status" value="1"/>
</dbReference>
<dbReference type="Proteomes" id="UP000735205">
    <property type="component" value="Unassembled WGS sequence"/>
</dbReference>
<gene>
    <name evidence="9" type="ORF">G6R28_01470</name>
</gene>
<evidence type="ECO:0000256" key="4">
    <source>
        <dbReference type="ARBA" id="ARBA00023267"/>
    </source>
</evidence>
<dbReference type="InterPro" id="IPR003142">
    <property type="entry name" value="BPL_C"/>
</dbReference>
<feature type="domain" description="BPL/LPL catalytic" evidence="7">
    <location>
        <begin position="96"/>
        <end position="212"/>
    </location>
</feature>
<keyword evidence="2" id="KW-0547">Nucleotide-binding</keyword>
<protein>
    <recommendedName>
        <fullName evidence="5">biotin--[biotin carboxyl-carrier protein] ligase</fullName>
        <ecNumber evidence="5">6.3.4.15</ecNumber>
    </recommendedName>
</protein>
<dbReference type="PANTHER" id="PTHR12835:SF5">
    <property type="entry name" value="BIOTIN--PROTEIN LIGASE"/>
    <property type="match status" value="1"/>
</dbReference>
<dbReference type="InterPro" id="IPR008988">
    <property type="entry name" value="Transcriptional_repressor_C"/>
</dbReference>
<evidence type="ECO:0000256" key="1">
    <source>
        <dbReference type="ARBA" id="ARBA00022598"/>
    </source>
</evidence>
<dbReference type="InterPro" id="IPR036388">
    <property type="entry name" value="WH-like_DNA-bd_sf"/>
</dbReference>